<dbReference type="STRING" id="443226.E9D8C9"/>
<reference evidence="2" key="1">
    <citation type="journal article" date="2010" name="Genome Res.">
        <title>Population genomic sequencing of Coccidioides fungi reveals recent hybridization and transposon control.</title>
        <authorList>
            <person name="Neafsey D.E."/>
            <person name="Barker B.M."/>
            <person name="Sharpton T.J."/>
            <person name="Stajich J.E."/>
            <person name="Park D.J."/>
            <person name="Whiston E."/>
            <person name="Hung C.-Y."/>
            <person name="McMahan C."/>
            <person name="White J."/>
            <person name="Sykes S."/>
            <person name="Heiman D."/>
            <person name="Young S."/>
            <person name="Zeng Q."/>
            <person name="Abouelleil A."/>
            <person name="Aftuck L."/>
            <person name="Bessette D."/>
            <person name="Brown A."/>
            <person name="FitzGerald M."/>
            <person name="Lui A."/>
            <person name="Macdonald J.P."/>
            <person name="Priest M."/>
            <person name="Orbach M.J."/>
            <person name="Galgiani J.N."/>
            <person name="Kirkland T.N."/>
            <person name="Cole G.T."/>
            <person name="Birren B.W."/>
            <person name="Henn M.R."/>
            <person name="Taylor J.W."/>
            <person name="Rounsley S.D."/>
        </authorList>
    </citation>
    <scope>NUCLEOTIDE SEQUENCE [LARGE SCALE GENOMIC DNA]</scope>
    <source>
        <strain evidence="2">RMSCC 757 / Silveira</strain>
    </source>
</reference>
<dbReference type="AlphaFoldDB" id="E9D8C9"/>
<dbReference type="EMBL" id="GL636494">
    <property type="protein sequence ID" value="EFW17638.1"/>
    <property type="molecule type" value="Genomic_DNA"/>
</dbReference>
<proteinExistence type="predicted"/>
<evidence type="ECO:0000313" key="1">
    <source>
        <dbReference type="EMBL" id="EFW17638.1"/>
    </source>
</evidence>
<reference evidence="2" key="2">
    <citation type="submission" date="2010-03" db="EMBL/GenBank/DDBJ databases">
        <title>The genome sequence of Coccidioides posadasii strain Silveira.</title>
        <authorList>
            <consortium name="The Broad Institute Genome Sequencing Center for Infectious Disease"/>
            <person name="Neafsey D."/>
            <person name="Orbach M."/>
            <person name="Henn M.R."/>
            <person name="Cole G.T."/>
            <person name="Galgiani J."/>
            <person name="Gardner M.J."/>
            <person name="Kirkland T.N."/>
            <person name="Taylor J.W."/>
            <person name="Young S.K."/>
            <person name="Zeng Q."/>
            <person name="Koehrsen M."/>
            <person name="Alvarado L."/>
            <person name="Berlin A."/>
            <person name="Borenstein D."/>
            <person name="Chapman S.B."/>
            <person name="Chen Z."/>
            <person name="Engels R."/>
            <person name="Freedman E."/>
            <person name="Gellesch M."/>
            <person name="Goldberg J."/>
            <person name="Griggs A."/>
            <person name="Gujja S."/>
            <person name="Heilman E."/>
            <person name="Heiman D."/>
            <person name="Howarth C."/>
            <person name="Jen D."/>
            <person name="Larson L."/>
            <person name="Mehta T."/>
            <person name="Neiman D."/>
            <person name="Park D."/>
            <person name="Pearson M."/>
            <person name="Richards J."/>
            <person name="Roberts A."/>
            <person name="Saif S."/>
            <person name="Shea T."/>
            <person name="Shenoy N."/>
            <person name="Sisk P."/>
            <person name="Stolte C."/>
            <person name="Sykes S."/>
            <person name="Walk T."/>
            <person name="White J."/>
            <person name="Yandava C."/>
            <person name="Haas B."/>
            <person name="Nusbaum C."/>
            <person name="Birren B."/>
        </authorList>
    </citation>
    <scope>NUCLEOTIDE SEQUENCE [LARGE SCALE GENOMIC DNA]</scope>
    <source>
        <strain evidence="2">RMSCC 757 / Silveira</strain>
    </source>
</reference>
<sequence>MIGKFPPQTTENDIEKILRGVALPDKESGERCCHWVWSVISTLQNALVIPKFDSERFKAWTLDYANQCLANLSPGHVCDYKETN</sequence>
<protein>
    <submittedName>
        <fullName evidence="1">Uncharacterized protein</fullName>
    </submittedName>
</protein>
<dbReference type="HOGENOM" id="CLU_171228_0_0_1"/>
<accession>E9D8C9</accession>
<name>E9D8C9_COCPS</name>
<keyword evidence="2" id="KW-1185">Reference proteome</keyword>
<gene>
    <name evidence="1" type="ORF">CPSG_06081</name>
</gene>
<evidence type="ECO:0000313" key="2">
    <source>
        <dbReference type="Proteomes" id="UP000002497"/>
    </source>
</evidence>
<dbReference type="VEuPathDB" id="FungiDB:CPSG_06081"/>
<dbReference type="OrthoDB" id="4924482at2759"/>
<dbReference type="Proteomes" id="UP000002497">
    <property type="component" value="Unassembled WGS sequence"/>
</dbReference>
<organism evidence="2">
    <name type="scientific">Coccidioides posadasii (strain RMSCC 757 / Silveira)</name>
    <name type="common">Valley fever fungus</name>
    <dbReference type="NCBI Taxonomy" id="443226"/>
    <lineage>
        <taxon>Eukaryota</taxon>
        <taxon>Fungi</taxon>
        <taxon>Dikarya</taxon>
        <taxon>Ascomycota</taxon>
        <taxon>Pezizomycotina</taxon>
        <taxon>Eurotiomycetes</taxon>
        <taxon>Eurotiomycetidae</taxon>
        <taxon>Onygenales</taxon>
        <taxon>Onygenaceae</taxon>
        <taxon>Coccidioides</taxon>
    </lineage>
</organism>